<sequence>MDTTYHSNIPIETLSLLDCDVRNFNFIHPIKNIFFDNIEYIRKLDTSGKARPCILDNVERSLLCHTCYLGFDQFECPDCDNCNIIPHSCHSRFCNACGVKYAKQLAAKATSFCLDCPHRHIVFTIPEELRNWFRQDRSRLNLLFVASRNTISILTNKSLADKLKKKKLSDTHYIFKDIPVRNEFGMIATIHTFTRP</sequence>
<evidence type="ECO:0000313" key="3">
    <source>
        <dbReference type="Proteomes" id="UP000285274"/>
    </source>
</evidence>
<feature type="domain" description="Transposase zinc-binding" evidence="1">
    <location>
        <begin position="45"/>
        <end position="125"/>
    </location>
</feature>
<protein>
    <recommendedName>
        <fullName evidence="1">Transposase zinc-binding domain-containing protein</fullName>
    </recommendedName>
</protein>
<organism evidence="2 3">
    <name type="scientific">Holdemanella biformis</name>
    <dbReference type="NCBI Taxonomy" id="1735"/>
    <lineage>
        <taxon>Bacteria</taxon>
        <taxon>Bacillati</taxon>
        <taxon>Bacillota</taxon>
        <taxon>Erysipelotrichia</taxon>
        <taxon>Erysipelotrichales</taxon>
        <taxon>Erysipelotrichaceae</taxon>
        <taxon>Holdemanella</taxon>
    </lineage>
</organism>
<comment type="caution">
    <text evidence="2">The sequence shown here is derived from an EMBL/GenBank/DDBJ whole genome shotgun (WGS) entry which is preliminary data.</text>
</comment>
<dbReference type="EMBL" id="QRVM01000077">
    <property type="protein sequence ID" value="RGS44223.1"/>
    <property type="molecule type" value="Genomic_DNA"/>
</dbReference>
<dbReference type="AlphaFoldDB" id="A0A412IW07"/>
<dbReference type="Pfam" id="PF14319">
    <property type="entry name" value="Zn_Tnp_IS91"/>
    <property type="match status" value="1"/>
</dbReference>
<dbReference type="RefSeq" id="WP_118320655.1">
    <property type="nucleotide sequence ID" value="NZ_QRVM01000077.1"/>
</dbReference>
<name>A0A412IW07_9FIRM</name>
<accession>A0A412IW07</accession>
<evidence type="ECO:0000259" key="1">
    <source>
        <dbReference type="Pfam" id="PF14319"/>
    </source>
</evidence>
<dbReference type="InterPro" id="IPR026889">
    <property type="entry name" value="Zn_Tnp"/>
</dbReference>
<evidence type="ECO:0000313" key="2">
    <source>
        <dbReference type="EMBL" id="RGS44223.1"/>
    </source>
</evidence>
<dbReference type="Proteomes" id="UP000285274">
    <property type="component" value="Unassembled WGS sequence"/>
</dbReference>
<reference evidence="2 3" key="1">
    <citation type="submission" date="2018-08" db="EMBL/GenBank/DDBJ databases">
        <title>A genome reference for cultivated species of the human gut microbiota.</title>
        <authorList>
            <person name="Zou Y."/>
            <person name="Xue W."/>
            <person name="Luo G."/>
        </authorList>
    </citation>
    <scope>NUCLEOTIDE SEQUENCE [LARGE SCALE GENOMIC DNA]</scope>
    <source>
        <strain evidence="2 3">AF22-10AC</strain>
    </source>
</reference>
<gene>
    <name evidence="2" type="ORF">DWX92_11195</name>
</gene>
<proteinExistence type="predicted"/>